<dbReference type="EMBL" id="PRLP01000003">
    <property type="protein sequence ID" value="PPC79318.1"/>
    <property type="molecule type" value="Genomic_DNA"/>
</dbReference>
<organism evidence="1 2">
    <name type="scientific">Proteobacteria bacterium 228</name>
    <dbReference type="NCBI Taxonomy" id="2083153"/>
    <lineage>
        <taxon>Bacteria</taxon>
        <taxon>Pseudomonadati</taxon>
        <taxon>Pseudomonadota</taxon>
    </lineage>
</organism>
<evidence type="ECO:0000313" key="2">
    <source>
        <dbReference type="Proteomes" id="UP000238196"/>
    </source>
</evidence>
<sequence>MSFLVFMLDLWSADGAALTAMDEVSWQQKPIQYASRTVVEITRVTHELNMCMSLQQAVVPHKVPVHLALSTPEKRQLPQGQVWSG</sequence>
<comment type="caution">
    <text evidence="1">The sequence shown here is derived from an EMBL/GenBank/DDBJ whole genome shotgun (WGS) entry which is preliminary data.</text>
</comment>
<accession>A0A2S5KX82</accession>
<dbReference type="OrthoDB" id="9770965at2"/>
<gene>
    <name evidence="1" type="ORF">C4K68_01025</name>
</gene>
<name>A0A2S5KX82_9PROT</name>
<dbReference type="AlphaFoldDB" id="A0A2S5KX82"/>
<dbReference type="Proteomes" id="UP000238196">
    <property type="component" value="Unassembled WGS sequence"/>
</dbReference>
<proteinExistence type="predicted"/>
<reference evidence="1 2" key="1">
    <citation type="submission" date="2018-02" db="EMBL/GenBank/DDBJ databases">
        <title>novel marine gammaproteobacteria from coastal saline agro ecosystem.</title>
        <authorList>
            <person name="Krishnan R."/>
            <person name="Ramesh Kumar N."/>
        </authorList>
    </citation>
    <scope>NUCLEOTIDE SEQUENCE [LARGE SCALE GENOMIC DNA]</scope>
    <source>
        <strain evidence="1 2">228</strain>
    </source>
</reference>
<evidence type="ECO:0000313" key="1">
    <source>
        <dbReference type="EMBL" id="PPC79318.1"/>
    </source>
</evidence>
<protein>
    <submittedName>
        <fullName evidence="1">Uncharacterized protein</fullName>
    </submittedName>
</protein>